<keyword evidence="3" id="KW-1185">Reference proteome</keyword>
<sequence length="153" mass="15357">MRRVVLGLLLVPVALVAGCGSDGPGASTSGDAACAAPLTFLAEPAVAPGQTVHVQADGLWSGCRDHGYVDEDGRAHYPEPEPTPLTDQVVTFMQGGAKVELTVVDSDPTGAVELDVTIPADAEAGPAVITVGRAMPAALTVVTDEAASPSTSP</sequence>
<dbReference type="PROSITE" id="PS51257">
    <property type="entry name" value="PROKAR_LIPOPROTEIN"/>
    <property type="match status" value="1"/>
</dbReference>
<comment type="caution">
    <text evidence="2">The sequence shown here is derived from an EMBL/GenBank/DDBJ whole genome shotgun (WGS) entry which is preliminary data.</text>
</comment>
<proteinExistence type="predicted"/>
<accession>A0A4R4RTX9</accession>
<evidence type="ECO:0000313" key="2">
    <source>
        <dbReference type="EMBL" id="TDC53450.1"/>
    </source>
</evidence>
<evidence type="ECO:0000313" key="3">
    <source>
        <dbReference type="Proteomes" id="UP000295621"/>
    </source>
</evidence>
<organism evidence="2 3">
    <name type="scientific">Jiangella ureilytica</name>
    <dbReference type="NCBI Taxonomy" id="2530374"/>
    <lineage>
        <taxon>Bacteria</taxon>
        <taxon>Bacillati</taxon>
        <taxon>Actinomycetota</taxon>
        <taxon>Actinomycetes</taxon>
        <taxon>Jiangellales</taxon>
        <taxon>Jiangellaceae</taxon>
        <taxon>Jiangella</taxon>
    </lineage>
</organism>
<protein>
    <submittedName>
        <fullName evidence="2">Uncharacterized protein</fullName>
    </submittedName>
</protein>
<name>A0A4R4RTX9_9ACTN</name>
<evidence type="ECO:0000256" key="1">
    <source>
        <dbReference type="SAM" id="SignalP"/>
    </source>
</evidence>
<gene>
    <name evidence="2" type="ORF">E1212_05975</name>
</gene>
<feature type="chain" id="PRO_5038743655" evidence="1">
    <location>
        <begin position="18"/>
        <end position="153"/>
    </location>
</feature>
<feature type="signal peptide" evidence="1">
    <location>
        <begin position="1"/>
        <end position="17"/>
    </location>
</feature>
<keyword evidence="1" id="KW-0732">Signal</keyword>
<dbReference type="AlphaFoldDB" id="A0A4R4RTX9"/>
<dbReference type="Proteomes" id="UP000295621">
    <property type="component" value="Unassembled WGS sequence"/>
</dbReference>
<dbReference type="EMBL" id="SMKL01000009">
    <property type="protein sequence ID" value="TDC53450.1"/>
    <property type="molecule type" value="Genomic_DNA"/>
</dbReference>
<reference evidence="2 3" key="1">
    <citation type="submission" date="2019-02" db="EMBL/GenBank/DDBJ databases">
        <title>Draft genome sequences of novel Actinobacteria.</title>
        <authorList>
            <person name="Sahin N."/>
            <person name="Ay H."/>
            <person name="Saygin H."/>
        </authorList>
    </citation>
    <scope>NUCLEOTIDE SEQUENCE [LARGE SCALE GENOMIC DNA]</scope>
    <source>
        <strain evidence="2 3">KC603</strain>
    </source>
</reference>
<dbReference type="RefSeq" id="WP_131980313.1">
    <property type="nucleotide sequence ID" value="NZ_SMKL01000009.1"/>
</dbReference>